<evidence type="ECO:0000313" key="1">
    <source>
        <dbReference type="EMBL" id="KAI3764738.1"/>
    </source>
</evidence>
<sequence length="114" mass="12055">MSAKPTLPPAAGGAAAAAPERRLAIATAAHLRCFPPPAPANEKSSREKNLSLSASARAGANGDLCMNHILAPLIDSFVPVRLLSMLFVSVATSERSGPYRPLKFLEDWSNYGRP</sequence>
<evidence type="ECO:0000313" key="2">
    <source>
        <dbReference type="Proteomes" id="UP001055811"/>
    </source>
</evidence>
<reference evidence="1 2" key="2">
    <citation type="journal article" date="2022" name="Mol. Ecol. Resour.">
        <title>The genomes of chicory, endive, great burdock and yacon provide insights into Asteraceae paleo-polyploidization history and plant inulin production.</title>
        <authorList>
            <person name="Fan W."/>
            <person name="Wang S."/>
            <person name="Wang H."/>
            <person name="Wang A."/>
            <person name="Jiang F."/>
            <person name="Liu H."/>
            <person name="Zhao H."/>
            <person name="Xu D."/>
            <person name="Zhang Y."/>
        </authorList>
    </citation>
    <scope>NUCLEOTIDE SEQUENCE [LARGE SCALE GENOMIC DNA]</scope>
    <source>
        <strain evidence="2">cv. Punajuju</strain>
        <tissue evidence="1">Leaves</tissue>
    </source>
</reference>
<comment type="caution">
    <text evidence="1">The sequence shown here is derived from an EMBL/GenBank/DDBJ whole genome shotgun (WGS) entry which is preliminary data.</text>
</comment>
<dbReference type="EMBL" id="CM042011">
    <property type="protein sequence ID" value="KAI3764738.1"/>
    <property type="molecule type" value="Genomic_DNA"/>
</dbReference>
<protein>
    <submittedName>
        <fullName evidence="1">Uncharacterized protein</fullName>
    </submittedName>
</protein>
<name>A0ACB9F093_CICIN</name>
<gene>
    <name evidence="1" type="ORF">L2E82_14751</name>
</gene>
<proteinExistence type="predicted"/>
<reference evidence="2" key="1">
    <citation type="journal article" date="2022" name="Mol. Ecol. Resour.">
        <title>The genomes of chicory, endive, great burdock and yacon provide insights into Asteraceae palaeo-polyploidization history and plant inulin production.</title>
        <authorList>
            <person name="Fan W."/>
            <person name="Wang S."/>
            <person name="Wang H."/>
            <person name="Wang A."/>
            <person name="Jiang F."/>
            <person name="Liu H."/>
            <person name="Zhao H."/>
            <person name="Xu D."/>
            <person name="Zhang Y."/>
        </authorList>
    </citation>
    <scope>NUCLEOTIDE SEQUENCE [LARGE SCALE GENOMIC DNA]</scope>
    <source>
        <strain evidence="2">cv. Punajuju</strain>
    </source>
</reference>
<keyword evidence="2" id="KW-1185">Reference proteome</keyword>
<accession>A0ACB9F093</accession>
<organism evidence="1 2">
    <name type="scientific">Cichorium intybus</name>
    <name type="common">Chicory</name>
    <dbReference type="NCBI Taxonomy" id="13427"/>
    <lineage>
        <taxon>Eukaryota</taxon>
        <taxon>Viridiplantae</taxon>
        <taxon>Streptophyta</taxon>
        <taxon>Embryophyta</taxon>
        <taxon>Tracheophyta</taxon>
        <taxon>Spermatophyta</taxon>
        <taxon>Magnoliopsida</taxon>
        <taxon>eudicotyledons</taxon>
        <taxon>Gunneridae</taxon>
        <taxon>Pentapetalae</taxon>
        <taxon>asterids</taxon>
        <taxon>campanulids</taxon>
        <taxon>Asterales</taxon>
        <taxon>Asteraceae</taxon>
        <taxon>Cichorioideae</taxon>
        <taxon>Cichorieae</taxon>
        <taxon>Cichoriinae</taxon>
        <taxon>Cichorium</taxon>
    </lineage>
</organism>
<dbReference type="Proteomes" id="UP001055811">
    <property type="component" value="Linkage Group LG03"/>
</dbReference>